<comment type="caution">
    <text evidence="4">The sequence shown here is derived from an EMBL/GenBank/DDBJ whole genome shotgun (WGS) entry which is preliminary data.</text>
</comment>
<evidence type="ECO:0000256" key="1">
    <source>
        <dbReference type="ARBA" id="ARBA00022969"/>
    </source>
</evidence>
<gene>
    <name evidence="4" type="ORF">P5G51_008210</name>
</gene>
<comment type="subcellular location">
    <subcellularLocation>
        <location evidence="2">Spore coat</location>
    </subcellularLocation>
</comment>
<dbReference type="PANTHER" id="PTHR39183">
    <property type="entry name" value="SPORE COAT PROTEIN F-LIKE PROTEIN YHCQ"/>
    <property type="match status" value="1"/>
</dbReference>
<protein>
    <submittedName>
        <fullName evidence="4">Spore coat protein</fullName>
    </submittedName>
</protein>
<keyword evidence="4" id="KW-0167">Capsid protein</keyword>
<dbReference type="Proteomes" id="UP001228376">
    <property type="component" value="Unassembled WGS sequence"/>
</dbReference>
<dbReference type="Gene3D" id="1.20.1260.10">
    <property type="match status" value="1"/>
</dbReference>
<comment type="similarity">
    <text evidence="3">Belongs to the CotF family.</text>
</comment>
<name>A0ABU5CGE5_9BACI</name>
<organism evidence="4 5">
    <name type="scientific">Tigheibacillus jepli</name>
    <dbReference type="NCBI Taxonomy" id="3035914"/>
    <lineage>
        <taxon>Bacteria</taxon>
        <taxon>Bacillati</taxon>
        <taxon>Bacillota</taxon>
        <taxon>Bacilli</taxon>
        <taxon>Bacillales</taxon>
        <taxon>Bacillaceae</taxon>
        <taxon>Tigheibacillus</taxon>
    </lineage>
</organism>
<dbReference type="InterPro" id="IPR012347">
    <property type="entry name" value="Ferritin-like"/>
</dbReference>
<proteinExistence type="inferred from homology"/>
<keyword evidence="1" id="KW-0749">Sporulation</keyword>
<accession>A0ABU5CGE5</accession>
<keyword evidence="5" id="KW-1185">Reference proteome</keyword>
<dbReference type="EMBL" id="JAROCA020000001">
    <property type="protein sequence ID" value="MDY0405384.1"/>
    <property type="molecule type" value="Genomic_DNA"/>
</dbReference>
<dbReference type="InterPro" id="IPR012851">
    <property type="entry name" value="Spore_coat_CotF-like"/>
</dbReference>
<reference evidence="4 5" key="1">
    <citation type="submission" date="2023-10" db="EMBL/GenBank/DDBJ databases">
        <title>179-bfca-hs.</title>
        <authorList>
            <person name="Miliotis G."/>
            <person name="Sengupta P."/>
            <person name="Hameed A."/>
            <person name="Chuvochina M."/>
            <person name="Mcdonagh F."/>
            <person name="Simpson A.C."/>
            <person name="Singh N.K."/>
            <person name="Rekha P.D."/>
            <person name="Raman K."/>
            <person name="Hugenholtz P."/>
            <person name="Venkateswaran K."/>
        </authorList>
    </citation>
    <scope>NUCLEOTIDE SEQUENCE [LARGE SCALE GENOMIC DNA]</scope>
    <source>
        <strain evidence="4 5">179-BFC-A-HS</strain>
    </source>
</reference>
<sequence>MTDNRKRRPNHLAWHETLEIHELVNMQATATMKMKKFIPQVKDRQLRDIYQRAVRTMERHLEELLKFYNMAPREGTEESEYRQAGDDFYAAEFLSFSKASVKSYAGAITEAATPVVRDTLTNHLHDCIKAHGEIFEYMYDKGLYPAYDLQKMLHNDMKNARNALEMRTEE</sequence>
<evidence type="ECO:0000313" key="5">
    <source>
        <dbReference type="Proteomes" id="UP001228376"/>
    </source>
</evidence>
<evidence type="ECO:0000313" key="4">
    <source>
        <dbReference type="EMBL" id="MDY0405384.1"/>
    </source>
</evidence>
<dbReference type="RefSeq" id="WP_306065305.1">
    <property type="nucleotide sequence ID" value="NZ_JAROCA020000001.1"/>
</dbReference>
<keyword evidence="4" id="KW-0946">Virion</keyword>
<dbReference type="Pfam" id="PF07875">
    <property type="entry name" value="Coat_F"/>
    <property type="match status" value="1"/>
</dbReference>
<evidence type="ECO:0000256" key="2">
    <source>
        <dbReference type="ARBA" id="ARBA00024325"/>
    </source>
</evidence>
<dbReference type="PANTHER" id="PTHR39183:SF1">
    <property type="entry name" value="SPORE COAT PROTEIN F-LIKE PROTEIN YHCQ"/>
    <property type="match status" value="1"/>
</dbReference>
<evidence type="ECO:0000256" key="3">
    <source>
        <dbReference type="ARBA" id="ARBA00024344"/>
    </source>
</evidence>